<dbReference type="SFLD" id="SFLDS00029">
    <property type="entry name" value="Radical_SAM"/>
    <property type="match status" value="1"/>
</dbReference>
<dbReference type="PROSITE" id="PS51918">
    <property type="entry name" value="RADICAL_SAM"/>
    <property type="match status" value="1"/>
</dbReference>
<dbReference type="Gene3D" id="3.20.20.70">
    <property type="entry name" value="Aldolase class I"/>
    <property type="match status" value="1"/>
</dbReference>
<keyword evidence="3" id="KW-0408">Iron</keyword>
<dbReference type="GO" id="GO:0051536">
    <property type="term" value="F:iron-sulfur cluster binding"/>
    <property type="evidence" value="ECO:0007669"/>
    <property type="project" value="UniProtKB-KW"/>
</dbReference>
<dbReference type="Pfam" id="PF04055">
    <property type="entry name" value="Radical_SAM"/>
    <property type="match status" value="1"/>
</dbReference>
<evidence type="ECO:0000256" key="1">
    <source>
        <dbReference type="ARBA" id="ARBA00022691"/>
    </source>
</evidence>
<dbReference type="PANTHER" id="PTHR43524:SF1">
    <property type="entry name" value="RADICAL SAM SUPERFAMILY PROTEIN"/>
    <property type="match status" value="1"/>
</dbReference>
<keyword evidence="1" id="KW-0949">S-adenosyl-L-methionine</keyword>
<evidence type="ECO:0000313" key="7">
    <source>
        <dbReference type="Proteomes" id="UP000000365"/>
    </source>
</evidence>
<evidence type="ECO:0000259" key="5">
    <source>
        <dbReference type="PROSITE" id="PS51918"/>
    </source>
</evidence>
<reference evidence="6 7" key="1">
    <citation type="journal article" date="2009" name="Stand. Genomic Sci.">
        <title>Complete genome sequence of Methanocorpusculum labreanum type strain Z.</title>
        <authorList>
            <person name="Anderson I.J."/>
            <person name="Sieprawska-Lupa M."/>
            <person name="Goltsman E."/>
            <person name="Lapidus A."/>
            <person name="Copeland A."/>
            <person name="Glavina Del Rio T."/>
            <person name="Tice H."/>
            <person name="Dalin E."/>
            <person name="Barry K."/>
            <person name="Pitluck S."/>
            <person name="Hauser L."/>
            <person name="Land M."/>
            <person name="Lucas S."/>
            <person name="Richardson P."/>
            <person name="Whitman W.B."/>
            <person name="Kyrpides N.C."/>
        </authorList>
    </citation>
    <scope>NUCLEOTIDE SEQUENCE [LARGE SCALE GENOMIC DNA]</scope>
    <source>
        <strain evidence="7">ATCC 43576 / DSM 4855 / Z</strain>
    </source>
</reference>
<dbReference type="InterPro" id="IPR058240">
    <property type="entry name" value="rSAM_sf"/>
</dbReference>
<evidence type="ECO:0000256" key="2">
    <source>
        <dbReference type="ARBA" id="ARBA00022723"/>
    </source>
</evidence>
<dbReference type="CDD" id="cd01335">
    <property type="entry name" value="Radical_SAM"/>
    <property type="match status" value="1"/>
</dbReference>
<dbReference type="KEGG" id="mla:Mlab_1187"/>
<keyword evidence="7" id="KW-1185">Reference proteome</keyword>
<organism evidence="6 7">
    <name type="scientific">Methanocorpusculum labreanum (strain ATCC 43576 / DSM 4855 / Z)</name>
    <dbReference type="NCBI Taxonomy" id="410358"/>
    <lineage>
        <taxon>Archaea</taxon>
        <taxon>Methanobacteriati</taxon>
        <taxon>Methanobacteriota</taxon>
        <taxon>Stenosarchaea group</taxon>
        <taxon>Methanomicrobia</taxon>
        <taxon>Methanomicrobiales</taxon>
        <taxon>Methanocorpusculaceae</taxon>
        <taxon>Methanocorpusculum</taxon>
    </lineage>
</organism>
<dbReference type="STRING" id="410358.Mlab_1187"/>
<gene>
    <name evidence="6" type="ordered locus">Mlab_1187</name>
</gene>
<dbReference type="GO" id="GO:0046872">
    <property type="term" value="F:metal ion binding"/>
    <property type="evidence" value="ECO:0007669"/>
    <property type="project" value="UniProtKB-KW"/>
</dbReference>
<feature type="domain" description="Radical SAM core" evidence="5">
    <location>
        <begin position="78"/>
        <end position="294"/>
    </location>
</feature>
<dbReference type="InterPro" id="IPR013785">
    <property type="entry name" value="Aldolase_TIM"/>
</dbReference>
<keyword evidence="4" id="KW-0411">Iron-sulfur</keyword>
<proteinExistence type="predicted"/>
<evidence type="ECO:0000256" key="4">
    <source>
        <dbReference type="ARBA" id="ARBA00023014"/>
    </source>
</evidence>
<protein>
    <submittedName>
        <fullName evidence="6">Radical SAM domain protein</fullName>
    </submittedName>
</protein>
<dbReference type="SFLD" id="SFLDG01067">
    <property type="entry name" value="SPASM/twitch_domain_containing"/>
    <property type="match status" value="1"/>
</dbReference>
<dbReference type="EMBL" id="CP000559">
    <property type="protein sequence ID" value="ABN07356.1"/>
    <property type="molecule type" value="Genomic_DNA"/>
</dbReference>
<dbReference type="InterPro" id="IPR007197">
    <property type="entry name" value="rSAM"/>
</dbReference>
<dbReference type="Proteomes" id="UP000000365">
    <property type="component" value="Chromosome"/>
</dbReference>
<evidence type="ECO:0000256" key="3">
    <source>
        <dbReference type="ARBA" id="ARBA00023004"/>
    </source>
</evidence>
<keyword evidence="2" id="KW-0479">Metal-binding</keyword>
<dbReference type="eggNOG" id="arCOG00940">
    <property type="taxonomic scope" value="Archaea"/>
</dbReference>
<dbReference type="HOGENOM" id="CLU_044700_0_0_2"/>
<dbReference type="GO" id="GO:0003824">
    <property type="term" value="F:catalytic activity"/>
    <property type="evidence" value="ECO:0007669"/>
    <property type="project" value="InterPro"/>
</dbReference>
<evidence type="ECO:0000313" key="6">
    <source>
        <dbReference type="EMBL" id="ABN07356.1"/>
    </source>
</evidence>
<dbReference type="SUPFAM" id="SSF102114">
    <property type="entry name" value="Radical SAM enzymes"/>
    <property type="match status" value="1"/>
</dbReference>
<dbReference type="AlphaFoldDB" id="A2SSQ0"/>
<name>A2SSQ0_METLZ</name>
<dbReference type="PANTHER" id="PTHR43524">
    <property type="entry name" value="RADICAL SAM SUPERFAMILY PROTEIN"/>
    <property type="match status" value="1"/>
</dbReference>
<accession>A2SSQ0</accession>
<sequence>MIQDIRPVFSRRKSIYGKQGGYVLLSMPDAFLTTYLNDAIKKLIKDVLKGTLSNRKETAFLLFQARQQRENAKRRSAHPNMPVFLIASITSACNLHCAGCYARATGMCGDEKPAGAEPMSVPEWENIFLQAEGLGISFILLAGGEPLLRRDLIEAAAGHSSIIFPIFTNGTLIDDAYTKLFDENRNLVPVISIEGGIEETDARRGSGTYTSILASMGRLREGKILFGVSVTITTENLAEVTSAAFLDLLRDQGCRLVFYIEYTAIDHGSKEMELDAARREELEGKMTGIKSAYPGMVFISFPGDEKHMGGCLAGGRGFFHINPYGSAEPCPFSPYSDRNLRNVSLLDAVNSPFFARLIDAGLVGGEHDGGCALFEHEAEVIALIDKE</sequence>